<dbReference type="InParanoid" id="A0A1Y2DBM5"/>
<evidence type="ECO:0000256" key="1">
    <source>
        <dbReference type="ARBA" id="ARBA00009219"/>
    </source>
</evidence>
<dbReference type="RefSeq" id="XP_040710241.1">
    <property type="nucleotide sequence ID" value="XM_040861414.1"/>
</dbReference>
<dbReference type="AlphaFoldDB" id="A0A1Y2DBM5"/>
<sequence>MSYRPQSSSSQLGPVLIVGGCGFLGYHLVTHLQREAGYGTIHVLDVNVSNNRHNAFSYIKGNIADYDVVEEVVRRLKPRVIFHAASPVAALPSSRAGEYYETNVTGTRVLLEVAEKSEHVKALVYTSTCDVYVNPPHYNVDETHPLWTDHAKTSEYSRTKAMAQRLVLAANGPQLKTVCLLPAHMYGERHRQGLHEILATCTTRWLPLFRFGNGDNKMEVASADNTAAAHVVAAKALLDPRVPAGYIDGQAFNVSDGQPVPFWHHVEVVWKSVRGENVKPFTIAAWFLVLMSWFAQWFLWIFTLNMVKPWNALTTLSVTYCLLDHTYSIEKARERLGFAPVANHDEVLRQAVRWELNRARQAREAEPGWIKQVYLMANKFVGRF</sequence>
<organism evidence="5 6">
    <name type="scientific">Pseudomassariella vexata</name>
    <dbReference type="NCBI Taxonomy" id="1141098"/>
    <lineage>
        <taxon>Eukaryota</taxon>
        <taxon>Fungi</taxon>
        <taxon>Dikarya</taxon>
        <taxon>Ascomycota</taxon>
        <taxon>Pezizomycotina</taxon>
        <taxon>Sordariomycetes</taxon>
        <taxon>Xylariomycetidae</taxon>
        <taxon>Amphisphaeriales</taxon>
        <taxon>Pseudomassariaceae</taxon>
        <taxon>Pseudomassariella</taxon>
    </lineage>
</organism>
<keyword evidence="3" id="KW-1133">Transmembrane helix</keyword>
<proteinExistence type="inferred from homology"/>
<keyword evidence="3" id="KW-0472">Membrane</keyword>
<comment type="caution">
    <text evidence="5">The sequence shown here is derived from an EMBL/GenBank/DDBJ whole genome shotgun (WGS) entry which is preliminary data.</text>
</comment>
<gene>
    <name evidence="5" type="ORF">BCR38DRAFT_450841</name>
</gene>
<comment type="similarity">
    <text evidence="1">Belongs to the 3-beta-HSD family.</text>
</comment>
<dbReference type="InterPro" id="IPR002225">
    <property type="entry name" value="3Beta_OHSteriod_DH/Estase"/>
</dbReference>
<keyword evidence="2" id="KW-0560">Oxidoreductase</keyword>
<dbReference type="GO" id="GO:0016616">
    <property type="term" value="F:oxidoreductase activity, acting on the CH-OH group of donors, NAD or NADP as acceptor"/>
    <property type="evidence" value="ECO:0007669"/>
    <property type="project" value="InterPro"/>
</dbReference>
<evidence type="ECO:0000313" key="5">
    <source>
        <dbReference type="EMBL" id="ORY56662.1"/>
    </source>
</evidence>
<reference evidence="5 6" key="1">
    <citation type="submission" date="2016-07" db="EMBL/GenBank/DDBJ databases">
        <title>Pervasive Adenine N6-methylation of Active Genes in Fungi.</title>
        <authorList>
            <consortium name="DOE Joint Genome Institute"/>
            <person name="Mondo S.J."/>
            <person name="Dannebaum R.O."/>
            <person name="Kuo R.C."/>
            <person name="Labutti K."/>
            <person name="Haridas S."/>
            <person name="Kuo A."/>
            <person name="Salamov A."/>
            <person name="Ahrendt S.R."/>
            <person name="Lipzen A."/>
            <person name="Sullivan W."/>
            <person name="Andreopoulos W.B."/>
            <person name="Clum A."/>
            <person name="Lindquist E."/>
            <person name="Daum C."/>
            <person name="Ramamoorthy G.K."/>
            <person name="Gryganskyi A."/>
            <person name="Culley D."/>
            <person name="Magnuson J.K."/>
            <person name="James T.Y."/>
            <person name="O'Malley M.A."/>
            <person name="Stajich J.E."/>
            <person name="Spatafora J.W."/>
            <person name="Visel A."/>
            <person name="Grigoriev I.V."/>
        </authorList>
    </citation>
    <scope>NUCLEOTIDE SEQUENCE [LARGE SCALE GENOMIC DNA]</scope>
    <source>
        <strain evidence="5 6">CBS 129021</strain>
    </source>
</reference>
<evidence type="ECO:0000256" key="3">
    <source>
        <dbReference type="SAM" id="Phobius"/>
    </source>
</evidence>
<dbReference type="Proteomes" id="UP000193689">
    <property type="component" value="Unassembled WGS sequence"/>
</dbReference>
<dbReference type="Gene3D" id="3.40.50.720">
    <property type="entry name" value="NAD(P)-binding Rossmann-like Domain"/>
    <property type="match status" value="1"/>
</dbReference>
<keyword evidence="3" id="KW-0812">Transmembrane</keyword>
<dbReference type="PANTHER" id="PTHR43245:SF51">
    <property type="entry name" value="SHORT CHAIN DEHYDROGENASE_REDUCTASE FAMILY 42E, MEMBER 2"/>
    <property type="match status" value="1"/>
</dbReference>
<evidence type="ECO:0000313" key="6">
    <source>
        <dbReference type="Proteomes" id="UP000193689"/>
    </source>
</evidence>
<accession>A0A1Y2DBM5</accession>
<dbReference type="PANTHER" id="PTHR43245">
    <property type="entry name" value="BIFUNCTIONAL POLYMYXIN RESISTANCE PROTEIN ARNA"/>
    <property type="match status" value="1"/>
</dbReference>
<evidence type="ECO:0000256" key="2">
    <source>
        <dbReference type="ARBA" id="ARBA00023002"/>
    </source>
</evidence>
<dbReference type="Pfam" id="PF01073">
    <property type="entry name" value="3Beta_HSD"/>
    <property type="match status" value="1"/>
</dbReference>
<keyword evidence="6" id="KW-1185">Reference proteome</keyword>
<dbReference type="InterPro" id="IPR036291">
    <property type="entry name" value="NAD(P)-bd_dom_sf"/>
</dbReference>
<dbReference type="OrthoDB" id="10058185at2759"/>
<protein>
    <recommendedName>
        <fullName evidence="4">3-beta hydroxysteroid dehydrogenase/isomerase domain-containing protein</fullName>
    </recommendedName>
</protein>
<dbReference type="InterPro" id="IPR050177">
    <property type="entry name" value="Lipid_A_modif_metabolic_enz"/>
</dbReference>
<dbReference type="PROSITE" id="PS51257">
    <property type="entry name" value="PROKAR_LIPOPROTEIN"/>
    <property type="match status" value="1"/>
</dbReference>
<dbReference type="SUPFAM" id="SSF51735">
    <property type="entry name" value="NAD(P)-binding Rossmann-fold domains"/>
    <property type="match status" value="1"/>
</dbReference>
<evidence type="ECO:0000259" key="4">
    <source>
        <dbReference type="Pfam" id="PF01073"/>
    </source>
</evidence>
<feature type="domain" description="3-beta hydroxysteroid dehydrogenase/isomerase" evidence="4">
    <location>
        <begin position="16"/>
        <end position="273"/>
    </location>
</feature>
<feature type="transmembrane region" description="Helical" evidence="3">
    <location>
        <begin position="281"/>
        <end position="303"/>
    </location>
</feature>
<dbReference type="GO" id="GO:0006694">
    <property type="term" value="P:steroid biosynthetic process"/>
    <property type="evidence" value="ECO:0007669"/>
    <property type="project" value="InterPro"/>
</dbReference>
<dbReference type="GeneID" id="63777626"/>
<name>A0A1Y2DBM5_9PEZI</name>
<dbReference type="STRING" id="1141098.A0A1Y2DBM5"/>
<dbReference type="EMBL" id="MCFJ01000022">
    <property type="protein sequence ID" value="ORY56662.1"/>
    <property type="molecule type" value="Genomic_DNA"/>
</dbReference>